<proteinExistence type="predicted"/>
<sequence length="479" mass="53439">MKPVKIFLFFISTLLILAAASWFIPAEGYDILGWEVHFFKFPEGHKPAVNYIDSIPENPTHGEKEIGIPDKSLAGTDTTSQIKRRLPVKKYDTAQSLIFPSDSIDYMVLLKEEVERIDSLGKPLRIMYYGDSQIENDRITSAFRDKLQERYGGSGRGLVPVSDIYNSANNFVMTVSNNWEETTVVGARGKNLDVGLLGESFRVTNSKAEADSTTAWVKIRSLQPQKPGGYTVACIFYMASGKSSIKITLDERRQYAQKLSTKGYINELRLNLGATPEIMKAVFSTDSEITVYGLSLESPKGIIVDNIALRGRAFPGFSMMDTTRFKQMANLIKPSFLILHYGVNVVPNVRNNYFYYKKQLKGEIAYINKQLPEVPLLLISSSDMAHKVNGRMQSYSNISAVVQAQKEAALESGCAFWNLFNAMGGSGSMIRWVEKQPPLGNKDYVHFTMLGAKKVGNLFAAEFLKSLEGGETNELIANE</sequence>
<evidence type="ECO:0008006" key="2">
    <source>
        <dbReference type="Google" id="ProtNLM"/>
    </source>
</evidence>
<evidence type="ECO:0000313" key="1">
    <source>
        <dbReference type="EMBL" id="VAW18921.1"/>
    </source>
</evidence>
<accession>A0A3B0TJQ0</accession>
<gene>
    <name evidence="1" type="ORF">MNBD_BACTEROID01-1848</name>
</gene>
<name>A0A3B0TJQ0_9ZZZZ</name>
<protein>
    <recommendedName>
        <fullName evidence="2">Periplasmic protein</fullName>
    </recommendedName>
</protein>
<organism evidence="1">
    <name type="scientific">hydrothermal vent metagenome</name>
    <dbReference type="NCBI Taxonomy" id="652676"/>
    <lineage>
        <taxon>unclassified sequences</taxon>
        <taxon>metagenomes</taxon>
        <taxon>ecological metagenomes</taxon>
    </lineage>
</organism>
<dbReference type="AlphaFoldDB" id="A0A3B0TJQ0"/>
<dbReference type="Gene3D" id="2.60.120.1360">
    <property type="match status" value="1"/>
</dbReference>
<dbReference type="SUPFAM" id="SSF52266">
    <property type="entry name" value="SGNH hydrolase"/>
    <property type="match status" value="1"/>
</dbReference>
<dbReference type="InterPro" id="IPR036514">
    <property type="entry name" value="SGNH_hydro_sf"/>
</dbReference>
<dbReference type="EMBL" id="UOEP01000093">
    <property type="protein sequence ID" value="VAW18921.1"/>
    <property type="molecule type" value="Genomic_DNA"/>
</dbReference>
<dbReference type="Gene3D" id="3.40.50.1110">
    <property type="entry name" value="SGNH hydrolase"/>
    <property type="match status" value="1"/>
</dbReference>
<reference evidence="1" key="1">
    <citation type="submission" date="2018-06" db="EMBL/GenBank/DDBJ databases">
        <authorList>
            <person name="Zhirakovskaya E."/>
        </authorList>
    </citation>
    <scope>NUCLEOTIDE SEQUENCE</scope>
</reference>